<reference evidence="1" key="2">
    <citation type="submission" date="2023-05" db="EMBL/GenBank/DDBJ databases">
        <authorList>
            <consortium name="Lawrence Berkeley National Laboratory"/>
            <person name="Steindorff A."/>
            <person name="Hensen N."/>
            <person name="Bonometti L."/>
            <person name="Westerberg I."/>
            <person name="Brannstrom I.O."/>
            <person name="Guillou S."/>
            <person name="Cros-Aarteil S."/>
            <person name="Calhoun S."/>
            <person name="Haridas S."/>
            <person name="Kuo A."/>
            <person name="Mondo S."/>
            <person name="Pangilinan J."/>
            <person name="Riley R."/>
            <person name="Labutti K."/>
            <person name="Andreopoulos B."/>
            <person name="Lipzen A."/>
            <person name="Chen C."/>
            <person name="Yanf M."/>
            <person name="Daum C."/>
            <person name="Ng V."/>
            <person name="Clum A."/>
            <person name="Ohm R."/>
            <person name="Martin F."/>
            <person name="Silar P."/>
            <person name="Natvig D."/>
            <person name="Lalanne C."/>
            <person name="Gautier V."/>
            <person name="Ament-Velasquez S.L."/>
            <person name="Kruys A."/>
            <person name="Hutchinson M.I."/>
            <person name="Powell A.J."/>
            <person name="Barry K."/>
            <person name="Miller A.N."/>
            <person name="Grigoriev I.V."/>
            <person name="Debuchy R."/>
            <person name="Gladieux P."/>
            <person name="Thoren M.H."/>
            <person name="Johannesson H."/>
        </authorList>
    </citation>
    <scope>NUCLEOTIDE SEQUENCE</scope>
    <source>
        <strain evidence="1">CBS 731.68</strain>
    </source>
</reference>
<name>A0AAN6TXX1_9PEZI</name>
<sequence>MGLGASYSLDKDGHWVALPHNSYGRADLLNVGSNDFDHPDPVFIFVGVQTSGTKEWSPIRIKPLPLRKDAHGEFQPLEEINIPYVQGDIDQTEIVCDPWGSVGRTMRRGGRL</sequence>
<dbReference type="GeneID" id="87833180"/>
<dbReference type="AlphaFoldDB" id="A0AAN6TXX1"/>
<dbReference type="Proteomes" id="UP001302602">
    <property type="component" value="Unassembled WGS sequence"/>
</dbReference>
<evidence type="ECO:0000313" key="1">
    <source>
        <dbReference type="EMBL" id="KAK4122689.1"/>
    </source>
</evidence>
<dbReference type="EMBL" id="MU853230">
    <property type="protein sequence ID" value="KAK4122689.1"/>
    <property type="molecule type" value="Genomic_DNA"/>
</dbReference>
<organism evidence="1 2">
    <name type="scientific">Parathielavia appendiculata</name>
    <dbReference type="NCBI Taxonomy" id="2587402"/>
    <lineage>
        <taxon>Eukaryota</taxon>
        <taxon>Fungi</taxon>
        <taxon>Dikarya</taxon>
        <taxon>Ascomycota</taxon>
        <taxon>Pezizomycotina</taxon>
        <taxon>Sordariomycetes</taxon>
        <taxon>Sordariomycetidae</taxon>
        <taxon>Sordariales</taxon>
        <taxon>Chaetomiaceae</taxon>
        <taxon>Parathielavia</taxon>
    </lineage>
</organism>
<protein>
    <submittedName>
        <fullName evidence="1">Uncharacterized protein</fullName>
    </submittedName>
</protein>
<gene>
    <name evidence="1" type="ORF">N657DRAFT_681680</name>
</gene>
<accession>A0AAN6TXX1</accession>
<keyword evidence="2" id="KW-1185">Reference proteome</keyword>
<proteinExistence type="predicted"/>
<evidence type="ECO:0000313" key="2">
    <source>
        <dbReference type="Proteomes" id="UP001302602"/>
    </source>
</evidence>
<reference evidence="1" key="1">
    <citation type="journal article" date="2023" name="Mol. Phylogenet. Evol.">
        <title>Genome-scale phylogeny and comparative genomics of the fungal order Sordariales.</title>
        <authorList>
            <person name="Hensen N."/>
            <person name="Bonometti L."/>
            <person name="Westerberg I."/>
            <person name="Brannstrom I.O."/>
            <person name="Guillou S."/>
            <person name="Cros-Aarteil S."/>
            <person name="Calhoun S."/>
            <person name="Haridas S."/>
            <person name="Kuo A."/>
            <person name="Mondo S."/>
            <person name="Pangilinan J."/>
            <person name="Riley R."/>
            <person name="LaButti K."/>
            <person name="Andreopoulos B."/>
            <person name="Lipzen A."/>
            <person name="Chen C."/>
            <person name="Yan M."/>
            <person name="Daum C."/>
            <person name="Ng V."/>
            <person name="Clum A."/>
            <person name="Steindorff A."/>
            <person name="Ohm R.A."/>
            <person name="Martin F."/>
            <person name="Silar P."/>
            <person name="Natvig D.O."/>
            <person name="Lalanne C."/>
            <person name="Gautier V."/>
            <person name="Ament-Velasquez S.L."/>
            <person name="Kruys A."/>
            <person name="Hutchinson M.I."/>
            <person name="Powell A.J."/>
            <person name="Barry K."/>
            <person name="Miller A.N."/>
            <person name="Grigoriev I.V."/>
            <person name="Debuchy R."/>
            <person name="Gladieux P."/>
            <person name="Hiltunen Thoren M."/>
            <person name="Johannesson H."/>
        </authorList>
    </citation>
    <scope>NUCLEOTIDE SEQUENCE</scope>
    <source>
        <strain evidence="1">CBS 731.68</strain>
    </source>
</reference>
<dbReference type="RefSeq" id="XP_062646460.1">
    <property type="nucleotide sequence ID" value="XM_062796412.1"/>
</dbReference>
<comment type="caution">
    <text evidence="1">The sequence shown here is derived from an EMBL/GenBank/DDBJ whole genome shotgun (WGS) entry which is preliminary data.</text>
</comment>